<dbReference type="Proteomes" id="UP000297982">
    <property type="component" value="Unassembled WGS sequence"/>
</dbReference>
<sequence>MSDYKVGHPLSKRCNKCFHPEVTINQTVQKEFSEKIAYILWLQCPDCGFNDTALLPKDE</sequence>
<organism evidence="1 2">
    <name type="scientific">Halobacillus salinus</name>
    <dbReference type="NCBI Taxonomy" id="192814"/>
    <lineage>
        <taxon>Bacteria</taxon>
        <taxon>Bacillati</taxon>
        <taxon>Bacillota</taxon>
        <taxon>Bacilli</taxon>
        <taxon>Bacillales</taxon>
        <taxon>Bacillaceae</taxon>
        <taxon>Halobacillus</taxon>
    </lineage>
</organism>
<accession>A0A4Z0H8M6</accession>
<dbReference type="AlphaFoldDB" id="A0A4Z0H8M6"/>
<proteinExistence type="predicted"/>
<evidence type="ECO:0000313" key="1">
    <source>
        <dbReference type="EMBL" id="TGB05185.1"/>
    </source>
</evidence>
<comment type="caution">
    <text evidence="1">The sequence shown here is derived from an EMBL/GenBank/DDBJ whole genome shotgun (WGS) entry which is preliminary data.</text>
</comment>
<keyword evidence="2" id="KW-1185">Reference proteome</keyword>
<dbReference type="RefSeq" id="WP_135327385.1">
    <property type="nucleotide sequence ID" value="NZ_SRJC01000001.1"/>
</dbReference>
<protein>
    <submittedName>
        <fullName evidence="1">Uncharacterized protein</fullName>
    </submittedName>
</protein>
<gene>
    <name evidence="1" type="ORF">E4663_09405</name>
</gene>
<reference evidence="1 2" key="1">
    <citation type="journal article" date="2003" name="Int. J. Syst. Evol. Microbiol.">
        <title>Halobacillus salinus sp. nov., isolated from a salt lake on the coast of the East Sea in Korea.</title>
        <authorList>
            <person name="Yoon J.H."/>
            <person name="Kang K.H."/>
            <person name="Park Y.H."/>
        </authorList>
    </citation>
    <scope>NUCLEOTIDE SEQUENCE [LARGE SCALE GENOMIC DNA]</scope>
    <source>
        <strain evidence="1 2">HSL-3</strain>
    </source>
</reference>
<dbReference type="EMBL" id="SRJC01000001">
    <property type="protein sequence ID" value="TGB05185.1"/>
    <property type="molecule type" value="Genomic_DNA"/>
</dbReference>
<evidence type="ECO:0000313" key="2">
    <source>
        <dbReference type="Proteomes" id="UP000297982"/>
    </source>
</evidence>
<name>A0A4Z0H8M6_9BACI</name>